<evidence type="ECO:0000256" key="1">
    <source>
        <dbReference type="SAM" id="MobiDB-lite"/>
    </source>
</evidence>
<proteinExistence type="predicted"/>
<dbReference type="EMBL" id="LN907867">
    <property type="protein sequence ID" value="CUU41054.1"/>
    <property type="molecule type" value="Genomic_DNA"/>
</dbReference>
<dbReference type="AlphaFoldDB" id="A0A0H5BB54"/>
<reference evidence="4" key="2">
    <citation type="submission" date="2015-11" db="EMBL/GenBank/DDBJ databases">
        <authorList>
            <person name="Zhang Y."/>
            <person name="Guo Z."/>
        </authorList>
    </citation>
    <scope>NUCLEOTIDE SEQUENCE</scope>
    <source>
        <strain evidence="4">1</strain>
    </source>
</reference>
<organism evidence="4 5">
    <name type="scientific">Blastochloris viridis</name>
    <name type="common">Rhodopseudomonas viridis</name>
    <dbReference type="NCBI Taxonomy" id="1079"/>
    <lineage>
        <taxon>Bacteria</taxon>
        <taxon>Pseudomonadati</taxon>
        <taxon>Pseudomonadota</taxon>
        <taxon>Alphaproteobacteria</taxon>
        <taxon>Hyphomicrobiales</taxon>
        <taxon>Blastochloridaceae</taxon>
        <taxon>Blastochloris</taxon>
    </lineage>
</organism>
<feature type="transmembrane region" description="Helical" evidence="2">
    <location>
        <begin position="73"/>
        <end position="106"/>
    </location>
</feature>
<dbReference type="Proteomes" id="UP000065734">
    <property type="component" value="Chromosome I"/>
</dbReference>
<keyword evidence="5" id="KW-1185">Reference proteome</keyword>
<accession>A0A0H5BB54</accession>
<feature type="region of interest" description="Disordered" evidence="1">
    <location>
        <begin position="126"/>
        <end position="155"/>
    </location>
</feature>
<evidence type="ECO:0000313" key="5">
    <source>
        <dbReference type="Proteomes" id="UP000065734"/>
    </source>
</evidence>
<dbReference type="EMBL" id="AP014854">
    <property type="protein sequence ID" value="BAR98334.1"/>
    <property type="molecule type" value="Genomic_DNA"/>
</dbReference>
<evidence type="ECO:0000313" key="4">
    <source>
        <dbReference type="EMBL" id="CUU41054.1"/>
    </source>
</evidence>
<reference evidence="3" key="1">
    <citation type="journal article" date="2015" name="Genome Announc.">
        <title>Complete Genome Sequence of the Bacteriochlorophyll b-Producing Photosynthetic Bacterium Blastochloris viridis.</title>
        <authorList>
            <person name="Tsukatani Y."/>
            <person name="Hirose Y."/>
            <person name="Harada J."/>
            <person name="Misawa N."/>
            <person name="Mori K."/>
            <person name="Inoue K."/>
            <person name="Tamiaki H."/>
        </authorList>
    </citation>
    <scope>NUCLEOTIDE SEQUENCE [LARGE SCALE GENOMIC DNA]</scope>
    <source>
        <strain evidence="3">DSM 133</strain>
    </source>
</reference>
<feature type="compositionally biased region" description="Low complexity" evidence="1">
    <location>
        <begin position="126"/>
        <end position="142"/>
    </location>
</feature>
<keyword evidence="2" id="KW-0472">Membrane</keyword>
<sequence length="155" mass="16334">MDLITGIEDIVAGAVGAIVGSVLFYKAHVHMTYVSELRAQAEAEGLVRSAARPDYMWTTAKTAMMMRPVGLTFVTFLAVVGVIGFLSHAIGLVALVGMLMALGGYAKWFTTHIEYRVSDLPNERPAAVEAESAPASTAVEPEQPSVDATPVPGAA</sequence>
<reference evidence="5" key="3">
    <citation type="journal article" date="2016" name="Genome Announc.">
        <title>Revised genome sequence of the purple photosynthetic bacterium Blastochloris viridis.</title>
        <authorList>
            <person name="Liu L.N."/>
            <person name="Faulkner M."/>
            <person name="Liu X."/>
            <person name="Huang F."/>
            <person name="Darby A.C."/>
            <person name="Hall N."/>
        </authorList>
    </citation>
    <scope>NUCLEOTIDE SEQUENCE [LARGE SCALE GENOMIC DNA]</scope>
    <source>
        <strain evidence="5">ATCC 19567 / DSM 133 / F</strain>
    </source>
</reference>
<dbReference type="KEGG" id="bvr:BVIR_595"/>
<gene>
    <name evidence="3" type="ORF">BV133_741</name>
    <name evidence="4" type="ORF">BVIRIDIS_00390</name>
</gene>
<dbReference type="OrthoDB" id="10003531at2"/>
<protein>
    <submittedName>
        <fullName evidence="4">Uncharacterized protein</fullName>
    </submittedName>
</protein>
<evidence type="ECO:0000256" key="2">
    <source>
        <dbReference type="SAM" id="Phobius"/>
    </source>
</evidence>
<dbReference type="STRING" id="1079.BVIR_595"/>
<evidence type="ECO:0000313" key="3">
    <source>
        <dbReference type="EMBL" id="BAR98334.1"/>
    </source>
</evidence>
<dbReference type="RefSeq" id="WP_055036359.1">
    <property type="nucleotide sequence ID" value="NZ_AP014854.2"/>
</dbReference>
<keyword evidence="2" id="KW-1133">Transmembrane helix</keyword>
<keyword evidence="2" id="KW-0812">Transmembrane</keyword>
<name>A0A0H5BB54_BLAVI</name>